<gene>
    <name evidence="2" type="ORF">F9K91_07630</name>
    <name evidence="3" type="ORF">HGG76_11530</name>
</gene>
<dbReference type="Proteomes" id="UP000430843">
    <property type="component" value="Unassembled WGS sequence"/>
</dbReference>
<evidence type="ECO:0000313" key="5">
    <source>
        <dbReference type="Proteomes" id="UP000558475"/>
    </source>
</evidence>
<dbReference type="Proteomes" id="UP000558475">
    <property type="component" value="Unassembled WGS sequence"/>
</dbReference>
<evidence type="ECO:0000313" key="2">
    <source>
        <dbReference type="EMBL" id="KAB2665991.1"/>
    </source>
</evidence>
<accession>A0A7X6FQ81</accession>
<evidence type="ECO:0000259" key="1">
    <source>
        <dbReference type="Pfam" id="PF14301"/>
    </source>
</evidence>
<evidence type="ECO:0000313" key="4">
    <source>
        <dbReference type="Proteomes" id="UP000430843"/>
    </source>
</evidence>
<protein>
    <submittedName>
        <fullName evidence="3">DUF4376 domain-containing protein</fullName>
    </submittedName>
</protein>
<feature type="domain" description="DUF4376" evidence="1">
    <location>
        <begin position="88"/>
        <end position="191"/>
    </location>
</feature>
<dbReference type="InterPro" id="IPR025484">
    <property type="entry name" value="DUF4376"/>
</dbReference>
<organism evidence="3 5">
    <name type="scientific">Brucella tritici</name>
    <dbReference type="NCBI Taxonomy" id="94626"/>
    <lineage>
        <taxon>Bacteria</taxon>
        <taxon>Pseudomonadati</taxon>
        <taxon>Pseudomonadota</taxon>
        <taxon>Alphaproteobacteria</taxon>
        <taxon>Hyphomicrobiales</taxon>
        <taxon>Brucellaceae</taxon>
        <taxon>Brucella/Ochrobactrum group</taxon>
        <taxon>Brucella</taxon>
    </lineage>
</organism>
<keyword evidence="4" id="KW-1185">Reference proteome</keyword>
<reference evidence="2 4" key="1">
    <citation type="submission" date="2019-09" db="EMBL/GenBank/DDBJ databases">
        <title>Taxonomic organization of the family Brucellaceae based on a phylogenomic approach.</title>
        <authorList>
            <person name="Leclercq S."/>
            <person name="Cloeckaert A."/>
            <person name="Zygmunt M.S."/>
        </authorList>
    </citation>
    <scope>NUCLEOTIDE SEQUENCE [LARGE SCALE GENOMIC DNA]</scope>
    <source>
        <strain evidence="2 4">LMG 18957</strain>
    </source>
</reference>
<dbReference type="AlphaFoldDB" id="A0A7X6FQ81"/>
<dbReference type="Pfam" id="PF14301">
    <property type="entry name" value="DUF4376"/>
    <property type="match status" value="1"/>
</dbReference>
<reference evidence="3 5" key="2">
    <citation type="submission" date="2020-04" db="EMBL/GenBank/DDBJ databases">
        <title>Whole genome sequencing of clinical and environmental type strains of Ochrobactrum.</title>
        <authorList>
            <person name="Dharne M."/>
        </authorList>
    </citation>
    <scope>NUCLEOTIDE SEQUENCE [LARGE SCALE GENOMIC DNA]</scope>
    <source>
        <strain evidence="3 5">DSM 13340</strain>
    </source>
</reference>
<dbReference type="EMBL" id="WBWA01000005">
    <property type="protein sequence ID" value="KAB2665991.1"/>
    <property type="molecule type" value="Genomic_DNA"/>
</dbReference>
<comment type="caution">
    <text evidence="3">The sequence shown here is derived from an EMBL/GenBank/DDBJ whole genome shotgun (WGS) entry which is preliminary data.</text>
</comment>
<evidence type="ECO:0000313" key="3">
    <source>
        <dbReference type="EMBL" id="NKW09935.1"/>
    </source>
</evidence>
<proteinExistence type="predicted"/>
<dbReference type="EMBL" id="JAAXZB010000001">
    <property type="protein sequence ID" value="NKW09935.1"/>
    <property type="molecule type" value="Genomic_DNA"/>
</dbReference>
<name>A0A7X6FQ81_9HYPH</name>
<sequence length="196" mass="21661">MMLYAHVKDGSIVEVTGKPRWFNDDAQQLSDQELLSLNVYPVHDTPPSYNPITHFIDKRGKGDWIIGNDKVEVTYLVSTYSSEQIKSNLLLHAERIRYQKETSGAEIAGQIIDTTRDSQSMITGAYKYAQDNPDKVIEFKAASGWVTLDAATMMAIGKAVGDHVQACFAKESQVAKDIESGLITTAAEIEAAFETL</sequence>